<keyword evidence="2" id="KW-1185">Reference proteome</keyword>
<dbReference type="EMBL" id="CP009124">
    <property type="protein sequence ID" value="QNR95618.1"/>
    <property type="molecule type" value="Genomic_DNA"/>
</dbReference>
<gene>
    <name evidence="1" type="ORF">SLIV_21112</name>
</gene>
<organism evidence="1 2">
    <name type="scientific">Streptomyces lividans TK24</name>
    <dbReference type="NCBI Taxonomy" id="457428"/>
    <lineage>
        <taxon>Bacteria</taxon>
        <taxon>Bacillati</taxon>
        <taxon>Actinomycetota</taxon>
        <taxon>Actinomycetes</taxon>
        <taxon>Kitasatosporales</taxon>
        <taxon>Streptomycetaceae</taxon>
        <taxon>Streptomyces</taxon>
    </lineage>
</organism>
<proteinExistence type="predicted"/>
<protein>
    <submittedName>
        <fullName evidence="1">Uncharacterized protein</fullName>
    </submittedName>
</protein>
<accession>A0ABX6TR20</accession>
<evidence type="ECO:0000313" key="1">
    <source>
        <dbReference type="EMBL" id="QNR95618.1"/>
    </source>
</evidence>
<evidence type="ECO:0000313" key="2">
    <source>
        <dbReference type="Proteomes" id="UP000028682"/>
    </source>
</evidence>
<sequence length="13" mass="1569">MMTRTCTQLWRAA</sequence>
<reference evidence="2" key="1">
    <citation type="submission" date="2014-08" db="EMBL/GenBank/DDBJ databases">
        <title>Complete genome sequence of Streptomyces lividans TK24.</title>
        <authorList>
            <consortium name="StrepSynth"/>
            <person name="Ruckert C."/>
            <person name="Fridjonson O.H."/>
            <person name="Lambert C."/>
            <person name="van Wezel G.P."/>
            <person name="Bernaerts K."/>
            <person name="Anne J."/>
            <person name="Economou A."/>
            <person name="Kalinowski J."/>
        </authorList>
    </citation>
    <scope>NUCLEOTIDE SEQUENCE [LARGE SCALE GENOMIC DNA]</scope>
    <source>
        <strain evidence="2">TK24</strain>
    </source>
</reference>
<name>A0ABX6TR20_STRLI</name>
<dbReference type="Proteomes" id="UP000028682">
    <property type="component" value="Chromosome"/>
</dbReference>